<dbReference type="InterPro" id="IPR006638">
    <property type="entry name" value="Elp3/MiaA/NifB-like_rSAM"/>
</dbReference>
<dbReference type="EC" id="2.8.1.8" evidence="9"/>
<accession>A0A160SVY6</accession>
<dbReference type="PANTHER" id="PTHR10949">
    <property type="entry name" value="LIPOYL SYNTHASE"/>
    <property type="match status" value="1"/>
</dbReference>
<dbReference type="STRING" id="98804.BTSPAZIEG_0182"/>
<proteinExistence type="inferred from homology"/>
<comment type="catalytic activity">
    <reaction evidence="8 9">
        <text>[[Fe-S] cluster scaffold protein carrying a second [4Fe-4S](2+) cluster] + N(6)-octanoyl-L-lysyl-[protein] + 2 oxidized [2Fe-2S]-[ferredoxin] + 2 S-adenosyl-L-methionine + 4 H(+) = [[Fe-S] cluster scaffold protein] + N(6)-[(R)-dihydrolipoyl]-L-lysyl-[protein] + 4 Fe(3+) + 2 hydrogen sulfide + 2 5'-deoxyadenosine + 2 L-methionine + 2 reduced [2Fe-2S]-[ferredoxin]</text>
        <dbReference type="Rhea" id="RHEA:16585"/>
        <dbReference type="Rhea" id="RHEA-COMP:9928"/>
        <dbReference type="Rhea" id="RHEA-COMP:10000"/>
        <dbReference type="Rhea" id="RHEA-COMP:10001"/>
        <dbReference type="Rhea" id="RHEA-COMP:10475"/>
        <dbReference type="Rhea" id="RHEA-COMP:14568"/>
        <dbReference type="Rhea" id="RHEA-COMP:14569"/>
        <dbReference type="ChEBI" id="CHEBI:15378"/>
        <dbReference type="ChEBI" id="CHEBI:17319"/>
        <dbReference type="ChEBI" id="CHEBI:29034"/>
        <dbReference type="ChEBI" id="CHEBI:29919"/>
        <dbReference type="ChEBI" id="CHEBI:33722"/>
        <dbReference type="ChEBI" id="CHEBI:33737"/>
        <dbReference type="ChEBI" id="CHEBI:33738"/>
        <dbReference type="ChEBI" id="CHEBI:57844"/>
        <dbReference type="ChEBI" id="CHEBI:59789"/>
        <dbReference type="ChEBI" id="CHEBI:78809"/>
        <dbReference type="ChEBI" id="CHEBI:83100"/>
        <dbReference type="EC" id="2.8.1.8"/>
    </reaction>
</comment>
<feature type="binding site" evidence="9">
    <location>
        <position position="75"/>
    </location>
    <ligand>
        <name>[4Fe-4S] cluster</name>
        <dbReference type="ChEBI" id="CHEBI:49883"/>
        <label>2</label>
        <note>4Fe-4S-S-AdoMet</note>
    </ligand>
</feature>
<evidence type="ECO:0000256" key="4">
    <source>
        <dbReference type="ARBA" id="ARBA00022691"/>
    </source>
</evidence>
<dbReference type="HAMAP" id="MF_00206">
    <property type="entry name" value="Lipoyl_synth"/>
    <property type="match status" value="1"/>
</dbReference>
<dbReference type="Pfam" id="PF16881">
    <property type="entry name" value="LIAS_N"/>
    <property type="match status" value="1"/>
</dbReference>
<comment type="cofactor">
    <cofactor evidence="9">
        <name>[4Fe-4S] cluster</name>
        <dbReference type="ChEBI" id="CHEBI:49883"/>
    </cofactor>
    <text evidence="9">Binds 2 [4Fe-4S] clusters per subunit. One cluster is coordinated with 3 cysteines and an exchangeable S-adenosyl-L-methionine.</text>
</comment>
<dbReference type="NCBIfam" id="NF009544">
    <property type="entry name" value="PRK12928.1"/>
    <property type="match status" value="1"/>
</dbReference>
<dbReference type="InterPro" id="IPR058240">
    <property type="entry name" value="rSAM_sf"/>
</dbReference>
<comment type="similarity">
    <text evidence="9">Belongs to the radical SAM superfamily. Lipoyl synthase family.</text>
</comment>
<dbReference type="GO" id="GO:0051539">
    <property type="term" value="F:4 iron, 4 sulfur cluster binding"/>
    <property type="evidence" value="ECO:0007669"/>
    <property type="project" value="UniProtKB-UniRule"/>
</dbReference>
<dbReference type="PATRIC" id="fig|98804.3.peg.172"/>
<comment type="subcellular location">
    <subcellularLocation>
        <location evidence="9">Cytoplasm</location>
    </subcellularLocation>
</comment>
<dbReference type="NCBIfam" id="TIGR00510">
    <property type="entry name" value="lipA"/>
    <property type="match status" value="1"/>
</dbReference>
<comment type="function">
    <text evidence="9">Catalyzes the radical-mediated insertion of two sulfur atoms into the C-6 and C-8 positions of the octanoyl moiety bound to the lipoyl domains of lipoate-dependent enzymes, thereby converting the octanoylated domains into lipoylated derivatives.</text>
</comment>
<feature type="binding site" evidence="9">
    <location>
        <position position="50"/>
    </location>
    <ligand>
        <name>[4Fe-4S] cluster</name>
        <dbReference type="ChEBI" id="CHEBI:49883"/>
        <label>1</label>
    </ligand>
</feature>
<keyword evidence="6 9" id="KW-0408">Iron</keyword>
<dbReference type="UniPathway" id="UPA00538">
    <property type="reaction ID" value="UER00593"/>
</dbReference>
<keyword evidence="2 9" id="KW-0963">Cytoplasm</keyword>
<dbReference type="Gene3D" id="3.20.20.70">
    <property type="entry name" value="Aldolase class I"/>
    <property type="match status" value="1"/>
</dbReference>
<dbReference type="RefSeq" id="WP_075472559.1">
    <property type="nucleotide sequence ID" value="NZ_CP135003.1"/>
</dbReference>
<dbReference type="SFLD" id="SFLDG01058">
    <property type="entry name" value="lipoyl_synthase_like"/>
    <property type="match status" value="1"/>
</dbReference>
<evidence type="ECO:0000256" key="7">
    <source>
        <dbReference type="ARBA" id="ARBA00023014"/>
    </source>
</evidence>
<evidence type="ECO:0000256" key="3">
    <source>
        <dbReference type="ARBA" id="ARBA00022679"/>
    </source>
</evidence>
<keyword evidence="7 9" id="KW-0411">Iron-sulfur</keyword>
<dbReference type="Proteomes" id="UP000243633">
    <property type="component" value="Chromosome 1"/>
</dbReference>
<feature type="binding site" evidence="9">
    <location>
        <position position="71"/>
    </location>
    <ligand>
        <name>[4Fe-4S] cluster</name>
        <dbReference type="ChEBI" id="CHEBI:49883"/>
        <label>2</label>
        <note>4Fe-4S-S-AdoMet</note>
    </ligand>
</feature>
<sequence>MSKILYKKKILLKKPEWLKINFPINCDNIQNIKKILRKNQLNTVCEEAQCPNLSECFNSGTATFMILGSVCTRKCPFCAVSKGRAEKVNFKEPKKLAYVISKLHLKHVVITSVTRDDLKDKGIKHFCQCIKEIRKKNNVTIEILVPDFRGVLKTVLDCFKKNLPNIFNHNIENVPRLYSEVRPGAHYKSSLKLLYNFHKKFPHIHTKSGLMLGLGERFDEVILVLKDLRKVGVSMITIGQYLQPSINHLPVKKYITPSKFKNLEKIALSMGFSSVFSGVFVRSSYHAQLQKQDMNLII</sequence>
<dbReference type="GO" id="GO:0046872">
    <property type="term" value="F:metal ion binding"/>
    <property type="evidence" value="ECO:0007669"/>
    <property type="project" value="UniProtKB-KW"/>
</dbReference>
<evidence type="ECO:0000256" key="1">
    <source>
        <dbReference type="ARBA" id="ARBA00022485"/>
    </source>
</evidence>
<feature type="domain" description="Radical SAM core" evidence="10">
    <location>
        <begin position="57"/>
        <end position="273"/>
    </location>
</feature>
<evidence type="ECO:0000313" key="12">
    <source>
        <dbReference type="Proteomes" id="UP000243633"/>
    </source>
</evidence>
<evidence type="ECO:0000259" key="10">
    <source>
        <dbReference type="PROSITE" id="PS51918"/>
    </source>
</evidence>
<dbReference type="SMART" id="SM00729">
    <property type="entry name" value="Elp3"/>
    <property type="match status" value="1"/>
</dbReference>
<gene>
    <name evidence="9 11" type="primary">lipA</name>
    <name evidence="11" type="ORF">BTSPAZIEG_0182</name>
</gene>
<feature type="binding site" evidence="9">
    <location>
        <position position="45"/>
    </location>
    <ligand>
        <name>[4Fe-4S] cluster</name>
        <dbReference type="ChEBI" id="CHEBI:49883"/>
        <label>1</label>
    </ligand>
</feature>
<evidence type="ECO:0000256" key="5">
    <source>
        <dbReference type="ARBA" id="ARBA00022723"/>
    </source>
</evidence>
<protein>
    <recommendedName>
        <fullName evidence="9">Lipoyl synthase</fullName>
        <ecNumber evidence="9">2.8.1.8</ecNumber>
    </recommendedName>
    <alternativeName>
        <fullName evidence="9">Lip-syn</fullName>
        <shortName evidence="9">LS</shortName>
    </alternativeName>
    <alternativeName>
        <fullName evidence="9">Lipoate synthase</fullName>
    </alternativeName>
    <alternativeName>
        <fullName evidence="9">Lipoic acid synthase</fullName>
    </alternativeName>
    <alternativeName>
        <fullName evidence="9">Sulfur insertion protein LipA</fullName>
    </alternativeName>
</protein>
<dbReference type="EMBL" id="LN890285">
    <property type="protein sequence ID" value="CUR53157.1"/>
    <property type="molecule type" value="Genomic_DNA"/>
</dbReference>
<evidence type="ECO:0000256" key="8">
    <source>
        <dbReference type="ARBA" id="ARBA00047326"/>
    </source>
</evidence>
<keyword evidence="1 9" id="KW-0004">4Fe-4S</keyword>
<dbReference type="SFLD" id="SFLDF00271">
    <property type="entry name" value="lipoyl_synthase"/>
    <property type="match status" value="1"/>
</dbReference>
<evidence type="ECO:0000313" key="11">
    <source>
        <dbReference type="EMBL" id="CUR53157.1"/>
    </source>
</evidence>
<dbReference type="InterPro" id="IPR031691">
    <property type="entry name" value="LIAS_N"/>
</dbReference>
<dbReference type="SFLD" id="SFLDS00029">
    <property type="entry name" value="Radical_SAM"/>
    <property type="match status" value="1"/>
</dbReference>
<dbReference type="NCBIfam" id="NF004019">
    <property type="entry name" value="PRK05481.1"/>
    <property type="match status" value="1"/>
</dbReference>
<dbReference type="AlphaFoldDB" id="A0A160SVY6"/>
<dbReference type="PIRSF" id="PIRSF005963">
    <property type="entry name" value="Lipoyl_synth"/>
    <property type="match status" value="1"/>
</dbReference>
<dbReference type="InterPro" id="IPR003698">
    <property type="entry name" value="Lipoyl_synth"/>
</dbReference>
<comment type="pathway">
    <text evidence="9">Protein modification; protein lipoylation via endogenous pathway; protein N(6)-(lipoyl)lysine from octanoyl-[acyl-carrier-protein]: step 2/2.</text>
</comment>
<dbReference type="InterPro" id="IPR007197">
    <property type="entry name" value="rSAM"/>
</dbReference>
<dbReference type="Pfam" id="PF04055">
    <property type="entry name" value="Radical_SAM"/>
    <property type="match status" value="1"/>
</dbReference>
<keyword evidence="12" id="KW-1185">Reference proteome</keyword>
<keyword evidence="5 9" id="KW-0479">Metal-binding</keyword>
<organism evidence="11 12">
    <name type="scientific">Buchnera aphidicola subsp. Tuberolachnus salignus</name>
    <dbReference type="NCBI Taxonomy" id="98804"/>
    <lineage>
        <taxon>Bacteria</taxon>
        <taxon>Pseudomonadati</taxon>
        <taxon>Pseudomonadota</taxon>
        <taxon>Gammaproteobacteria</taxon>
        <taxon>Enterobacterales</taxon>
        <taxon>Erwiniaceae</taxon>
        <taxon>Buchnera</taxon>
    </lineage>
</organism>
<dbReference type="InterPro" id="IPR013785">
    <property type="entry name" value="Aldolase_TIM"/>
</dbReference>
<evidence type="ECO:0000256" key="9">
    <source>
        <dbReference type="HAMAP-Rule" id="MF_00206"/>
    </source>
</evidence>
<feature type="binding site" evidence="9">
    <location>
        <position position="284"/>
    </location>
    <ligand>
        <name>[4Fe-4S] cluster</name>
        <dbReference type="ChEBI" id="CHEBI:49883"/>
        <label>1</label>
    </ligand>
</feature>
<evidence type="ECO:0000256" key="2">
    <source>
        <dbReference type="ARBA" id="ARBA00022490"/>
    </source>
</evidence>
<dbReference type="SUPFAM" id="SSF102114">
    <property type="entry name" value="Radical SAM enzymes"/>
    <property type="match status" value="1"/>
</dbReference>
<keyword evidence="3 9" id="KW-0808">Transferase</keyword>
<keyword evidence="4 9" id="KW-0949">S-adenosyl-L-methionine</keyword>
<dbReference type="GO" id="GO:0005737">
    <property type="term" value="C:cytoplasm"/>
    <property type="evidence" value="ECO:0007669"/>
    <property type="project" value="UniProtKB-SubCell"/>
</dbReference>
<dbReference type="GO" id="GO:0016992">
    <property type="term" value="F:lipoate synthase activity"/>
    <property type="evidence" value="ECO:0007669"/>
    <property type="project" value="UniProtKB-UniRule"/>
</dbReference>
<dbReference type="FunFam" id="3.20.20.70:FF:000040">
    <property type="entry name" value="Lipoyl synthase"/>
    <property type="match status" value="1"/>
</dbReference>
<dbReference type="PROSITE" id="PS51918">
    <property type="entry name" value="RADICAL_SAM"/>
    <property type="match status" value="1"/>
</dbReference>
<reference evidence="12" key="1">
    <citation type="submission" date="2015-10" db="EMBL/GenBank/DDBJ databases">
        <authorList>
            <person name="Manzano-Marin A."/>
            <person name="Manzano-Marin A."/>
        </authorList>
    </citation>
    <scope>NUCLEOTIDE SEQUENCE [LARGE SCALE GENOMIC DNA]</scope>
    <source>
        <strain evidence="12">BTs</strain>
    </source>
</reference>
<feature type="binding site" evidence="9">
    <location>
        <position position="56"/>
    </location>
    <ligand>
        <name>[4Fe-4S] cluster</name>
        <dbReference type="ChEBI" id="CHEBI:49883"/>
        <label>1</label>
    </ligand>
</feature>
<evidence type="ECO:0000256" key="6">
    <source>
        <dbReference type="ARBA" id="ARBA00023004"/>
    </source>
</evidence>
<name>A0A160SVY6_BUCTT</name>
<dbReference type="GO" id="GO:0009249">
    <property type="term" value="P:protein lipoylation"/>
    <property type="evidence" value="ECO:0007669"/>
    <property type="project" value="UniProtKB-UniRule"/>
</dbReference>
<feature type="binding site" evidence="9">
    <location>
        <position position="78"/>
    </location>
    <ligand>
        <name>[4Fe-4S] cluster</name>
        <dbReference type="ChEBI" id="CHEBI:49883"/>
        <label>2</label>
        <note>4Fe-4S-S-AdoMet</note>
    </ligand>
</feature>
<dbReference type="PANTHER" id="PTHR10949:SF0">
    <property type="entry name" value="LIPOYL SYNTHASE, MITOCHONDRIAL"/>
    <property type="match status" value="1"/>
</dbReference>
<dbReference type="OrthoDB" id="9787898at2"/>